<comment type="caution">
    <text evidence="3">The sequence shown here is derived from an EMBL/GenBank/DDBJ whole genome shotgun (WGS) entry which is preliminary data.</text>
</comment>
<name>A0A8S1S4W1_PAROT</name>
<keyword evidence="1" id="KW-0880">Kelch repeat</keyword>
<protein>
    <recommendedName>
        <fullName evidence="5">Kelch motif family protein</fullName>
    </recommendedName>
</protein>
<organism evidence="3 4">
    <name type="scientific">Paramecium octaurelia</name>
    <dbReference type="NCBI Taxonomy" id="43137"/>
    <lineage>
        <taxon>Eukaryota</taxon>
        <taxon>Sar</taxon>
        <taxon>Alveolata</taxon>
        <taxon>Ciliophora</taxon>
        <taxon>Intramacronucleata</taxon>
        <taxon>Oligohymenophorea</taxon>
        <taxon>Peniculida</taxon>
        <taxon>Parameciidae</taxon>
        <taxon>Paramecium</taxon>
    </lineage>
</organism>
<evidence type="ECO:0000313" key="4">
    <source>
        <dbReference type="Proteomes" id="UP000683925"/>
    </source>
</evidence>
<dbReference type="PANTHER" id="PTHR46344:SF27">
    <property type="entry name" value="KELCH REPEAT SUPERFAMILY PROTEIN"/>
    <property type="match status" value="1"/>
</dbReference>
<accession>A0A8S1S4W1</accession>
<dbReference type="PANTHER" id="PTHR46344">
    <property type="entry name" value="OS02G0202900 PROTEIN"/>
    <property type="match status" value="1"/>
</dbReference>
<dbReference type="InterPro" id="IPR006652">
    <property type="entry name" value="Kelch_1"/>
</dbReference>
<sequence>MIQQQVSDLFSFTPILQSTSLDDNQLPSYSTYTYDLYEKQFRRISKFVNFDQLNYVPFYAATVRISNTNDFLITGGAVLQEDNQDQYFSTNFCMKITINKDSVLISSFDSIQQQQILPSLIYPRHNHKVFEIMLNDKRAFIVVGGQYVNSNEFGVLNSCEMLIEGSNEWVQIAPLQKNRTGFSGFVQNNKIYILCGISGFNEQKHEIIPLTLVEVYNPEKNEWEQIKYKSPLGITIGLDCLCLPINDNKVIILGGSKEQSSDQILIMDQDKKAFTKHTQKLSIPKAKCFGRFSRNIVTKKIIRGENQETIQEEQKNLIIILGGSSYQLDLEIYQLLDEDNLQIKLLQKYEFANVLDQDYEIHGLPNKTSWNFVFQSLPILSE</sequence>
<reference evidence="3" key="1">
    <citation type="submission" date="2021-01" db="EMBL/GenBank/DDBJ databases">
        <authorList>
            <consortium name="Genoscope - CEA"/>
            <person name="William W."/>
        </authorList>
    </citation>
    <scope>NUCLEOTIDE SEQUENCE</scope>
</reference>
<keyword evidence="2" id="KW-0677">Repeat</keyword>
<keyword evidence="4" id="KW-1185">Reference proteome</keyword>
<proteinExistence type="predicted"/>
<gene>
    <name evidence="3" type="ORF">POCTA_138.1.T0070327</name>
</gene>
<evidence type="ECO:0000313" key="3">
    <source>
        <dbReference type="EMBL" id="CAD8136311.1"/>
    </source>
</evidence>
<dbReference type="OMA" id="NDKRAFI"/>
<evidence type="ECO:0000256" key="1">
    <source>
        <dbReference type="ARBA" id="ARBA00022441"/>
    </source>
</evidence>
<dbReference type="AlphaFoldDB" id="A0A8S1S4W1"/>
<dbReference type="Proteomes" id="UP000683925">
    <property type="component" value="Unassembled WGS sequence"/>
</dbReference>
<evidence type="ECO:0008006" key="5">
    <source>
        <dbReference type="Google" id="ProtNLM"/>
    </source>
</evidence>
<evidence type="ECO:0000256" key="2">
    <source>
        <dbReference type="ARBA" id="ARBA00022737"/>
    </source>
</evidence>
<dbReference type="OrthoDB" id="45365at2759"/>
<dbReference type="EMBL" id="CAJJDP010000006">
    <property type="protein sequence ID" value="CAD8136311.1"/>
    <property type="molecule type" value="Genomic_DNA"/>
</dbReference>
<dbReference type="Pfam" id="PF01344">
    <property type="entry name" value="Kelch_1"/>
    <property type="match status" value="1"/>
</dbReference>